<dbReference type="EMBL" id="JAWZYT010005127">
    <property type="protein sequence ID" value="KAK4291530.1"/>
    <property type="molecule type" value="Genomic_DNA"/>
</dbReference>
<keyword evidence="3" id="KW-1185">Reference proteome</keyword>
<dbReference type="Proteomes" id="UP001292094">
    <property type="component" value="Unassembled WGS sequence"/>
</dbReference>
<name>A0AAE1TQA9_9EUCA</name>
<feature type="compositionally biased region" description="Gly residues" evidence="1">
    <location>
        <begin position="61"/>
        <end position="74"/>
    </location>
</feature>
<comment type="caution">
    <text evidence="2">The sequence shown here is derived from an EMBL/GenBank/DDBJ whole genome shotgun (WGS) entry which is preliminary data.</text>
</comment>
<evidence type="ECO:0000256" key="1">
    <source>
        <dbReference type="SAM" id="MobiDB-lite"/>
    </source>
</evidence>
<sequence length="198" mass="20058">MELVGMGTSAEVCLVEYRGVLAVRKTIYDGGGWGGEGEIGGGEGEGGGGGGEGEGEEGEGEGGGGGEGRGGGGERQSAAVRKTAITHNQGQTATHNQGETAVIKTATTAHNQGQTAGKGGAPRLLGVALDKPFLIMTFCEGTVLDKARPDPRLGGGDLGASSSCGWWLRVFVELTDAFFGLCLRGAAQSVPKIYYTTH</sequence>
<gene>
    <name evidence="2" type="ORF">Pmani_035640</name>
</gene>
<evidence type="ECO:0000313" key="2">
    <source>
        <dbReference type="EMBL" id="KAK4291530.1"/>
    </source>
</evidence>
<proteinExistence type="predicted"/>
<reference evidence="2" key="1">
    <citation type="submission" date="2023-11" db="EMBL/GenBank/DDBJ databases">
        <title>Genome assemblies of two species of porcelain crab, Petrolisthes cinctipes and Petrolisthes manimaculis (Anomura: Porcellanidae).</title>
        <authorList>
            <person name="Angst P."/>
        </authorList>
    </citation>
    <scope>NUCLEOTIDE SEQUENCE</scope>
    <source>
        <strain evidence="2">PB745_02</strain>
        <tissue evidence="2">Gill</tissue>
    </source>
</reference>
<accession>A0AAE1TQA9</accession>
<feature type="region of interest" description="Disordered" evidence="1">
    <location>
        <begin position="31"/>
        <end position="78"/>
    </location>
</feature>
<feature type="compositionally biased region" description="Gly residues" evidence="1">
    <location>
        <begin position="31"/>
        <end position="52"/>
    </location>
</feature>
<evidence type="ECO:0000313" key="3">
    <source>
        <dbReference type="Proteomes" id="UP001292094"/>
    </source>
</evidence>
<dbReference type="AlphaFoldDB" id="A0AAE1TQA9"/>
<organism evidence="2 3">
    <name type="scientific">Petrolisthes manimaculis</name>
    <dbReference type="NCBI Taxonomy" id="1843537"/>
    <lineage>
        <taxon>Eukaryota</taxon>
        <taxon>Metazoa</taxon>
        <taxon>Ecdysozoa</taxon>
        <taxon>Arthropoda</taxon>
        <taxon>Crustacea</taxon>
        <taxon>Multicrustacea</taxon>
        <taxon>Malacostraca</taxon>
        <taxon>Eumalacostraca</taxon>
        <taxon>Eucarida</taxon>
        <taxon>Decapoda</taxon>
        <taxon>Pleocyemata</taxon>
        <taxon>Anomura</taxon>
        <taxon>Galatheoidea</taxon>
        <taxon>Porcellanidae</taxon>
        <taxon>Petrolisthes</taxon>
    </lineage>
</organism>
<protein>
    <submittedName>
        <fullName evidence="2">Uncharacterized protein</fullName>
    </submittedName>
</protein>